<keyword evidence="4" id="KW-1185">Reference proteome</keyword>
<dbReference type="Proteomes" id="UP001295684">
    <property type="component" value="Unassembled WGS sequence"/>
</dbReference>
<feature type="transmembrane region" description="Helical" evidence="2">
    <location>
        <begin position="973"/>
        <end position="994"/>
    </location>
</feature>
<feature type="transmembrane region" description="Helical" evidence="2">
    <location>
        <begin position="1000"/>
        <end position="1018"/>
    </location>
</feature>
<feature type="transmembrane region" description="Helical" evidence="2">
    <location>
        <begin position="906"/>
        <end position="928"/>
    </location>
</feature>
<evidence type="ECO:0000256" key="2">
    <source>
        <dbReference type="SAM" id="Phobius"/>
    </source>
</evidence>
<feature type="compositionally biased region" description="Polar residues" evidence="1">
    <location>
        <begin position="734"/>
        <end position="745"/>
    </location>
</feature>
<feature type="transmembrane region" description="Helical" evidence="2">
    <location>
        <begin position="622"/>
        <end position="641"/>
    </location>
</feature>
<organism evidence="3 4">
    <name type="scientific">Euplotes crassus</name>
    <dbReference type="NCBI Taxonomy" id="5936"/>
    <lineage>
        <taxon>Eukaryota</taxon>
        <taxon>Sar</taxon>
        <taxon>Alveolata</taxon>
        <taxon>Ciliophora</taxon>
        <taxon>Intramacronucleata</taxon>
        <taxon>Spirotrichea</taxon>
        <taxon>Hypotrichia</taxon>
        <taxon>Euplotida</taxon>
        <taxon>Euplotidae</taxon>
        <taxon>Moneuplotes</taxon>
    </lineage>
</organism>
<feature type="transmembrane region" description="Helical" evidence="2">
    <location>
        <begin position="591"/>
        <end position="610"/>
    </location>
</feature>
<proteinExistence type="predicted"/>
<feature type="region of interest" description="Disordered" evidence="1">
    <location>
        <begin position="778"/>
        <end position="846"/>
    </location>
</feature>
<evidence type="ECO:0000313" key="4">
    <source>
        <dbReference type="Proteomes" id="UP001295684"/>
    </source>
</evidence>
<accession>A0AAD2DBF0</accession>
<evidence type="ECO:0000313" key="3">
    <source>
        <dbReference type="EMBL" id="CAI2386331.1"/>
    </source>
</evidence>
<name>A0AAD2DBF0_EUPCR</name>
<feature type="transmembrane region" description="Helical" evidence="2">
    <location>
        <begin position="1064"/>
        <end position="1088"/>
    </location>
</feature>
<feature type="compositionally biased region" description="Acidic residues" evidence="1">
    <location>
        <begin position="836"/>
        <end position="846"/>
    </location>
</feature>
<feature type="compositionally biased region" description="Basic and acidic residues" evidence="1">
    <location>
        <begin position="819"/>
        <end position="835"/>
    </location>
</feature>
<dbReference type="EMBL" id="CAMPGE010028830">
    <property type="protein sequence ID" value="CAI2386331.1"/>
    <property type="molecule type" value="Genomic_DNA"/>
</dbReference>
<protein>
    <submittedName>
        <fullName evidence="3">Uncharacterized protein</fullName>
    </submittedName>
</protein>
<keyword evidence="2" id="KW-0472">Membrane</keyword>
<feature type="transmembrane region" description="Helical" evidence="2">
    <location>
        <begin position="694"/>
        <end position="715"/>
    </location>
</feature>
<sequence length="1167" mass="133424">MLKTPIHCSSTPPYTPTSHLHPLKTLPKLPACSMTYLALISLLFLLKGTLQAGCDLKGEKKACERDMISLSASDQFEVSDIQKINSNFYIMMKNSDKDATLFCKYNGSDTEFCWNEQDSGEAMVVMSDEQRVVFSADGLQSNPFGIAFQIYSLDGAGNINRAIYHKHTSADLIEESVPYMEEINSTHIISYSNTKTSNPYLLILDITTGYTLRYEWDAQHTFAQVAYSKTLSTTVVMYQLRDTKGVYFRGFDWQSHALFSEIGISCPNAGGTGCSYGLNSAKTMNDEQTMTYFLFYYEPYGMLFMSFDISSTGSSTTFAPSVDAEDNYHLSYHDKLVYLMFQAKDGKFILSRFNTSTEEFSNEVYQTSIYYKKSFIVQIMVEETTVYKQFAIGSSGRNIAVAYCDIDIFKNHGDFQDSKVTIAKSEPKILTQGSSSVSTSSPSTTPASYFSQILTPSPMVKVQTEKNPQSDDHYFYGPVLFENEPKLTISKVLNQTTDFCINYPQTNDTEFSYKFDYGSKETSDALKLDYDESTKSLSVYMQEVTLLKKTHNITIYSIPDNANGNYTQTVEITEEIDSEDRKVYEAIQGSVAVVGAIASVLGGILGGTLIQALWMVFNQQKILLFFVMIDTYMHVFVRLIISKQNFGLLDFGFLSELLPDSIDSPSFIQNFDQKQRKDIMVEIGFEKESFLNTYWIYIQIVLAFIFFHLLSLLLLKLFPKIFINNPPNPPIPHQDSTVQNPSSHKTPLFTKPHQKSQNSTTANPNQIHLTLFEETKTPAKSTLSHPTNRQTSQSHPKTTHYTQRSPQNPPFSRKKKISRRDSTRNRDYENRKEFEEDKEESGESEEEGDSRCRRVCYWIGGKMKSNNFWSVYVRLVLESFLGIMLITTNEIKTNKLVETSHIVSYVISWIAAILYAAFYVFVCVIGVYEVRRRIKIRYLYQELDEDSQQKELCKGYENKFYAELFKDLSNKPYAALHQAFNLTRTVFIIVVVYIDVFDKSTVWVLYFIMMVLQFLYIYQAIVIPKFEDFILRIIYLLNEYFLLLFIITFGLLKSSEDWKYDITMNIVITMIFVNSIIVIGFQILGNILQGKQSCQWVKKLNCCKSTPPPIPSEQDIPVEIPLEMANSYQSSSLSPRNSPPTPLAKREENLSNLHIIKKQTLNFKGGL</sequence>
<feature type="region of interest" description="Disordered" evidence="1">
    <location>
        <begin position="732"/>
        <end position="762"/>
    </location>
</feature>
<dbReference type="AlphaFoldDB" id="A0AAD2DBF0"/>
<feature type="transmembrane region" description="Helical" evidence="2">
    <location>
        <begin position="868"/>
        <end position="886"/>
    </location>
</feature>
<reference evidence="3" key="1">
    <citation type="submission" date="2023-07" db="EMBL/GenBank/DDBJ databases">
        <authorList>
            <consortium name="AG Swart"/>
            <person name="Singh M."/>
            <person name="Singh A."/>
            <person name="Seah K."/>
            <person name="Emmerich C."/>
        </authorList>
    </citation>
    <scope>NUCLEOTIDE SEQUENCE</scope>
    <source>
        <strain evidence="3">DP1</strain>
    </source>
</reference>
<comment type="caution">
    <text evidence="3">The sequence shown here is derived from an EMBL/GenBank/DDBJ whole genome shotgun (WGS) entry which is preliminary data.</text>
</comment>
<feature type="compositionally biased region" description="Polar residues" evidence="1">
    <location>
        <begin position="778"/>
        <end position="806"/>
    </location>
</feature>
<keyword evidence="2" id="KW-1133">Transmembrane helix</keyword>
<feature type="transmembrane region" description="Helical" evidence="2">
    <location>
        <begin position="1030"/>
        <end position="1052"/>
    </location>
</feature>
<keyword evidence="2" id="KW-0812">Transmembrane</keyword>
<gene>
    <name evidence="3" type="ORF">ECRASSUSDP1_LOCUS27944</name>
</gene>
<evidence type="ECO:0000256" key="1">
    <source>
        <dbReference type="SAM" id="MobiDB-lite"/>
    </source>
</evidence>